<accession>R9PDE4</accession>
<evidence type="ECO:0000313" key="3">
    <source>
        <dbReference type="Proteomes" id="UP000014071"/>
    </source>
</evidence>
<feature type="region of interest" description="Disordered" evidence="1">
    <location>
        <begin position="254"/>
        <end position="312"/>
    </location>
</feature>
<feature type="compositionally biased region" description="Low complexity" evidence="1">
    <location>
        <begin position="151"/>
        <end position="163"/>
    </location>
</feature>
<feature type="compositionally biased region" description="Basic residues" evidence="1">
    <location>
        <begin position="1"/>
        <end position="10"/>
    </location>
</feature>
<dbReference type="eggNOG" id="ENOG502R273">
    <property type="taxonomic scope" value="Eukaryota"/>
</dbReference>
<evidence type="ECO:0000313" key="2">
    <source>
        <dbReference type="EMBL" id="GAC99384.1"/>
    </source>
</evidence>
<feature type="compositionally biased region" description="Basic and acidic residues" evidence="1">
    <location>
        <begin position="16"/>
        <end position="32"/>
    </location>
</feature>
<dbReference type="EMBL" id="DF238831">
    <property type="protein sequence ID" value="GAC99384.1"/>
    <property type="molecule type" value="Genomic_DNA"/>
</dbReference>
<proteinExistence type="predicted"/>
<organism evidence="2 3">
    <name type="scientific">Pseudozyma hubeiensis (strain SY62)</name>
    <name type="common">Yeast</name>
    <dbReference type="NCBI Taxonomy" id="1305764"/>
    <lineage>
        <taxon>Eukaryota</taxon>
        <taxon>Fungi</taxon>
        <taxon>Dikarya</taxon>
        <taxon>Basidiomycota</taxon>
        <taxon>Ustilaginomycotina</taxon>
        <taxon>Ustilaginomycetes</taxon>
        <taxon>Ustilaginales</taxon>
        <taxon>Ustilaginaceae</taxon>
        <taxon>Pseudozyma</taxon>
    </lineage>
</organism>
<evidence type="ECO:0000256" key="1">
    <source>
        <dbReference type="SAM" id="MobiDB-lite"/>
    </source>
</evidence>
<protein>
    <submittedName>
        <fullName evidence="2">Nucleoporin autopeptidase</fullName>
    </submittedName>
</protein>
<dbReference type="GeneID" id="24112250"/>
<gene>
    <name evidence="2" type="ORF">PHSY_006985</name>
</gene>
<feature type="compositionally biased region" description="Polar residues" evidence="1">
    <location>
        <begin position="139"/>
        <end position="150"/>
    </location>
</feature>
<feature type="compositionally biased region" description="Low complexity" evidence="1">
    <location>
        <begin position="281"/>
        <end position="303"/>
    </location>
</feature>
<dbReference type="HOGENOM" id="CLU_043975_0_0_1"/>
<dbReference type="OrthoDB" id="2554281at2759"/>
<dbReference type="RefSeq" id="XP_012192971.1">
    <property type="nucleotide sequence ID" value="XM_012337581.1"/>
</dbReference>
<dbReference type="AlphaFoldDB" id="R9PDE4"/>
<feature type="region of interest" description="Disordered" evidence="1">
    <location>
        <begin position="138"/>
        <end position="168"/>
    </location>
</feature>
<feature type="region of interest" description="Disordered" evidence="1">
    <location>
        <begin position="1"/>
        <end position="32"/>
    </location>
</feature>
<keyword evidence="3" id="KW-1185">Reference proteome</keyword>
<sequence>MQSTKTRKLALVRPADQSRKHRDEGQLDRAARHAIREEPAVLTLSINPASRVSPKLISSHINMVTRIPNEAGPSQVSFHCFELSPRRSLNPACRDVQATLSSFRFSASTVESPASGAAAPLDLLGPSEEDEYVEPLCMSNASSRRPSVQRTSSAPEASSSKTSLFVEPLAGPSVPRPLVARTCSESRASGVLERRRRKRNFRTTALPSTLMLDLAGLPMTLGAGNIGLLQAARRAIAEPTGFDWGGRAAISAPASSTKSRFSTQQAQNSSSCSPVRASKHTTNVSLPVSTSVSTSTSPESSQPAGGIVSSRSCTESHWSKCDTASEESEWDWALAGTARATHEVLRYSAYKEKREPVHDIWNQLPDWMSRRSSHGGRDADMSLRGPGLFSAFGMSKSTPEVSEAAAAAVAAATPAALAAAIAEAKLSNLSPRNSISGRGRAAKMSVHVPYRVIEELPPRDSSVSPRASVAELGQLCYGVERNLPGLS</sequence>
<feature type="compositionally biased region" description="Polar residues" evidence="1">
    <location>
        <begin position="254"/>
        <end position="273"/>
    </location>
</feature>
<reference evidence="3" key="1">
    <citation type="journal article" date="2013" name="Genome Announc.">
        <title>Draft genome sequence of the basidiomycetous yeast-like fungus Pseudozyma hubeiensis SY62, which produces an abundant amount of the biosurfactant mannosylerythritol lipids.</title>
        <authorList>
            <person name="Konishi M."/>
            <person name="Hatada Y."/>
            <person name="Horiuchi J."/>
        </authorList>
    </citation>
    <scope>NUCLEOTIDE SEQUENCE [LARGE SCALE GENOMIC DNA]</scope>
    <source>
        <strain evidence="3">SY62</strain>
    </source>
</reference>
<name>R9PDE4_PSEHS</name>
<dbReference type="Proteomes" id="UP000014071">
    <property type="component" value="Unassembled WGS sequence"/>
</dbReference>